<feature type="domain" description="Tetrapyrrole methylase" evidence="8">
    <location>
        <begin position="7"/>
        <end position="211"/>
    </location>
</feature>
<dbReference type="CDD" id="cd11645">
    <property type="entry name" value="Precorrin_2_C20_MT"/>
    <property type="match status" value="1"/>
</dbReference>
<protein>
    <submittedName>
        <fullName evidence="9">Precorrin-2 C(20)-methyltransferase</fullName>
        <ecNumber evidence="9">2.1.1.130</ecNumber>
    </submittedName>
</protein>
<dbReference type="EMBL" id="DWYA01000015">
    <property type="protein sequence ID" value="HJB39089.1"/>
    <property type="molecule type" value="Genomic_DNA"/>
</dbReference>
<evidence type="ECO:0000256" key="1">
    <source>
        <dbReference type="ARBA" id="ARBA00004953"/>
    </source>
</evidence>
<dbReference type="InterPro" id="IPR014776">
    <property type="entry name" value="4pyrrole_Mease_sub2"/>
</dbReference>
<evidence type="ECO:0000256" key="2">
    <source>
        <dbReference type="ARBA" id="ARBA00005879"/>
    </source>
</evidence>
<dbReference type="Gene3D" id="3.40.1010.10">
    <property type="entry name" value="Cobalt-precorrin-4 Transmethylase, Domain 1"/>
    <property type="match status" value="1"/>
</dbReference>
<gene>
    <name evidence="9" type="primary">cobI</name>
    <name evidence="9" type="ORF">H9943_01680</name>
</gene>
<evidence type="ECO:0000313" key="10">
    <source>
        <dbReference type="Proteomes" id="UP000824209"/>
    </source>
</evidence>
<dbReference type="InterPro" id="IPR006364">
    <property type="entry name" value="CobI/CbiL/CobIJ_dom"/>
</dbReference>
<name>A0A9D2M1Y7_9FIRM</name>
<evidence type="ECO:0000313" key="9">
    <source>
        <dbReference type="EMBL" id="HJB39089.1"/>
    </source>
</evidence>
<accession>A0A9D2M1Y7</accession>
<dbReference type="NCBIfam" id="TIGR01467">
    <property type="entry name" value="cobI_cbiL"/>
    <property type="match status" value="1"/>
</dbReference>
<keyword evidence="5 9" id="KW-0808">Transferase</keyword>
<dbReference type="SUPFAM" id="SSF53790">
    <property type="entry name" value="Tetrapyrrole methylase"/>
    <property type="match status" value="1"/>
</dbReference>
<dbReference type="GO" id="GO:0030788">
    <property type="term" value="F:precorrin-2 C20-methyltransferase activity"/>
    <property type="evidence" value="ECO:0007669"/>
    <property type="project" value="UniProtKB-EC"/>
</dbReference>
<dbReference type="Gene3D" id="3.30.950.10">
    <property type="entry name" value="Methyltransferase, Cobalt-precorrin-4 Transmethylase, Domain 2"/>
    <property type="match status" value="1"/>
</dbReference>
<dbReference type="EC" id="2.1.1.130" evidence="9"/>
<keyword evidence="3" id="KW-0169">Cobalamin biosynthesis</keyword>
<dbReference type="InterPro" id="IPR014777">
    <property type="entry name" value="4pyrrole_Mease_sub1"/>
</dbReference>
<comment type="caution">
    <text evidence="9">The sequence shown here is derived from an EMBL/GenBank/DDBJ whole genome shotgun (WGS) entry which is preliminary data.</text>
</comment>
<comment type="pathway">
    <text evidence="1">Cofactor biosynthesis; adenosylcobalamin biosynthesis.</text>
</comment>
<dbReference type="GO" id="GO:0032259">
    <property type="term" value="P:methylation"/>
    <property type="evidence" value="ECO:0007669"/>
    <property type="project" value="UniProtKB-KW"/>
</dbReference>
<dbReference type="InterPro" id="IPR012382">
    <property type="entry name" value="CobI/CbiL"/>
</dbReference>
<evidence type="ECO:0000259" key="8">
    <source>
        <dbReference type="Pfam" id="PF00590"/>
    </source>
</evidence>
<evidence type="ECO:0000256" key="3">
    <source>
        <dbReference type="ARBA" id="ARBA00022573"/>
    </source>
</evidence>
<comment type="similarity">
    <text evidence="2 7">Belongs to the precorrin methyltransferase family.</text>
</comment>
<dbReference type="InterPro" id="IPR000878">
    <property type="entry name" value="4pyrrol_Mease"/>
</dbReference>
<proteinExistence type="inferred from homology"/>
<organism evidence="9 10">
    <name type="scientific">Candidatus Ruthenibacterium avium</name>
    <dbReference type="NCBI Taxonomy" id="2838751"/>
    <lineage>
        <taxon>Bacteria</taxon>
        <taxon>Bacillati</taxon>
        <taxon>Bacillota</taxon>
        <taxon>Clostridia</taxon>
        <taxon>Eubacteriales</taxon>
        <taxon>Oscillospiraceae</taxon>
        <taxon>Ruthenibacterium</taxon>
    </lineage>
</organism>
<dbReference type="Proteomes" id="UP000824209">
    <property type="component" value="Unassembled WGS sequence"/>
</dbReference>
<evidence type="ECO:0000256" key="5">
    <source>
        <dbReference type="ARBA" id="ARBA00022679"/>
    </source>
</evidence>
<evidence type="ECO:0000256" key="6">
    <source>
        <dbReference type="ARBA" id="ARBA00022691"/>
    </source>
</evidence>
<dbReference type="PANTHER" id="PTHR43467:SF2">
    <property type="entry name" value="COBALT-PRECORRIN-2 C(20)-METHYLTRANSFERASE"/>
    <property type="match status" value="1"/>
</dbReference>
<dbReference type="PIRSF" id="PIRSF036427">
    <property type="entry name" value="Precrrn-2_mtase"/>
    <property type="match status" value="1"/>
</dbReference>
<dbReference type="AlphaFoldDB" id="A0A9D2M1Y7"/>
<keyword evidence="4 9" id="KW-0489">Methyltransferase</keyword>
<evidence type="ECO:0000256" key="4">
    <source>
        <dbReference type="ARBA" id="ARBA00022603"/>
    </source>
</evidence>
<keyword evidence="6" id="KW-0949">S-adenosyl-L-methionine</keyword>
<reference evidence="9" key="1">
    <citation type="journal article" date="2021" name="PeerJ">
        <title>Extensive microbial diversity within the chicken gut microbiome revealed by metagenomics and culture.</title>
        <authorList>
            <person name="Gilroy R."/>
            <person name="Ravi A."/>
            <person name="Getino M."/>
            <person name="Pursley I."/>
            <person name="Horton D.L."/>
            <person name="Alikhan N.F."/>
            <person name="Baker D."/>
            <person name="Gharbi K."/>
            <person name="Hall N."/>
            <person name="Watson M."/>
            <person name="Adriaenssens E.M."/>
            <person name="Foster-Nyarko E."/>
            <person name="Jarju S."/>
            <person name="Secka A."/>
            <person name="Antonio M."/>
            <person name="Oren A."/>
            <person name="Chaudhuri R.R."/>
            <person name="La Ragione R."/>
            <person name="Hildebrand F."/>
            <person name="Pallen M.J."/>
        </authorList>
    </citation>
    <scope>NUCLEOTIDE SEQUENCE</scope>
    <source>
        <strain evidence="9">ChiBcec8-14828</strain>
    </source>
</reference>
<dbReference type="InterPro" id="IPR035996">
    <property type="entry name" value="4pyrrol_Methylase_sf"/>
</dbReference>
<evidence type="ECO:0000256" key="7">
    <source>
        <dbReference type="PIRNR" id="PIRNR036427"/>
    </source>
</evidence>
<dbReference type="GO" id="GO:0009236">
    <property type="term" value="P:cobalamin biosynthetic process"/>
    <property type="evidence" value="ECO:0007669"/>
    <property type="project" value="UniProtKB-UniRule"/>
</dbReference>
<reference evidence="9" key="2">
    <citation type="submission" date="2021-04" db="EMBL/GenBank/DDBJ databases">
        <authorList>
            <person name="Gilroy R."/>
        </authorList>
    </citation>
    <scope>NUCLEOTIDE SEQUENCE</scope>
    <source>
        <strain evidence="9">ChiBcec8-14828</strain>
    </source>
</reference>
<sequence>MIKKGIFYGVGIGPGDPELLTLKAVRVLEACQVIAAPQTKSEQMLALDIASAAVDLSKKEIVPLFFTMEREKERQHAAHLAAADRLEAYLANGQDVAMLNLGDVSIYATYSYLMEILKKRGYETVMIPGVPSFCAVAARLGESLTEMNTPLHILPAGAVPLSEALAMSGTKVLMKSGKRLHEVADALDRQGLLSHAKMVKNCGLPDERVCTDLYAQESAGYFATIIVKE</sequence>
<dbReference type="PANTHER" id="PTHR43467">
    <property type="entry name" value="COBALT-PRECORRIN-2 C(20)-METHYLTRANSFERASE"/>
    <property type="match status" value="1"/>
</dbReference>
<dbReference type="Pfam" id="PF00590">
    <property type="entry name" value="TP_methylase"/>
    <property type="match status" value="1"/>
</dbReference>